<dbReference type="Proteomes" id="UP001479290">
    <property type="component" value="Unassembled WGS sequence"/>
</dbReference>
<dbReference type="AlphaFoldDB" id="A0AAW2B0C8"/>
<keyword evidence="2" id="KW-1133">Transmembrane helix</keyword>
<feature type="compositionally biased region" description="Polar residues" evidence="1">
    <location>
        <begin position="188"/>
        <end position="197"/>
    </location>
</feature>
<feature type="transmembrane region" description="Helical" evidence="2">
    <location>
        <begin position="120"/>
        <end position="140"/>
    </location>
</feature>
<evidence type="ECO:0000313" key="3">
    <source>
        <dbReference type="EMBL" id="KAK9978793.1"/>
    </source>
</evidence>
<evidence type="ECO:0000256" key="1">
    <source>
        <dbReference type="SAM" id="MobiDB-lite"/>
    </source>
</evidence>
<evidence type="ECO:0000313" key="4">
    <source>
        <dbReference type="Proteomes" id="UP001479290"/>
    </source>
</evidence>
<gene>
    <name evidence="3" type="ORF">ABG768_020532</name>
</gene>
<feature type="compositionally biased region" description="Basic and acidic residues" evidence="1">
    <location>
        <begin position="175"/>
        <end position="187"/>
    </location>
</feature>
<reference evidence="3 4" key="1">
    <citation type="submission" date="2024-05" db="EMBL/GenBank/DDBJ databases">
        <title>A high-quality chromosomal-level genome assembly of Topmouth culter (Culter alburnus).</title>
        <authorList>
            <person name="Zhao H."/>
        </authorList>
    </citation>
    <scope>NUCLEOTIDE SEQUENCE [LARGE SCALE GENOMIC DNA]</scope>
    <source>
        <strain evidence="3">CATC2023</strain>
        <tissue evidence="3">Muscle</tissue>
    </source>
</reference>
<keyword evidence="2" id="KW-0472">Membrane</keyword>
<sequence>MNNISVSCGEIQTSLGFLYVVSSVVFNQTLNPDCEQSWYSEDGLKIADPSVPETLIDPVISVSSDRLVTSRCVNLNHEIICDSVKSIHYSHVTMFRVRNETAVTPDVLDEVTPSLQHSDLFWWLFALFIVIFIILMCFMLRKRIFRCFPKAAPIVHQCNDSGNRDPESGVQIKVRSESPDSLNHSESDQFNVSVSRG</sequence>
<keyword evidence="4" id="KW-1185">Reference proteome</keyword>
<organism evidence="3 4">
    <name type="scientific">Culter alburnus</name>
    <name type="common">Topmouth culter</name>
    <dbReference type="NCBI Taxonomy" id="194366"/>
    <lineage>
        <taxon>Eukaryota</taxon>
        <taxon>Metazoa</taxon>
        <taxon>Chordata</taxon>
        <taxon>Craniata</taxon>
        <taxon>Vertebrata</taxon>
        <taxon>Euteleostomi</taxon>
        <taxon>Actinopterygii</taxon>
        <taxon>Neopterygii</taxon>
        <taxon>Teleostei</taxon>
        <taxon>Ostariophysi</taxon>
        <taxon>Cypriniformes</taxon>
        <taxon>Xenocyprididae</taxon>
        <taxon>Xenocypridinae</taxon>
        <taxon>Culter</taxon>
    </lineage>
</organism>
<accession>A0AAW2B0C8</accession>
<dbReference type="EMBL" id="JAWDJR010000003">
    <property type="protein sequence ID" value="KAK9978793.1"/>
    <property type="molecule type" value="Genomic_DNA"/>
</dbReference>
<protein>
    <submittedName>
        <fullName evidence="3">Uncharacterized protein</fullName>
    </submittedName>
</protein>
<keyword evidence="2" id="KW-0812">Transmembrane</keyword>
<feature type="region of interest" description="Disordered" evidence="1">
    <location>
        <begin position="175"/>
        <end position="197"/>
    </location>
</feature>
<name>A0AAW2B0C8_CULAL</name>
<proteinExistence type="predicted"/>
<evidence type="ECO:0000256" key="2">
    <source>
        <dbReference type="SAM" id="Phobius"/>
    </source>
</evidence>
<comment type="caution">
    <text evidence="3">The sequence shown here is derived from an EMBL/GenBank/DDBJ whole genome shotgun (WGS) entry which is preliminary data.</text>
</comment>